<keyword evidence="3" id="KW-1185">Reference proteome</keyword>
<evidence type="ECO:0000313" key="3">
    <source>
        <dbReference type="Proteomes" id="UP000488299"/>
    </source>
</evidence>
<dbReference type="Proteomes" id="UP000488299">
    <property type="component" value="Unassembled WGS sequence"/>
</dbReference>
<dbReference type="RefSeq" id="WP_152124709.1">
    <property type="nucleotide sequence ID" value="NZ_WELI01000005.1"/>
</dbReference>
<feature type="transmembrane region" description="Helical" evidence="1">
    <location>
        <begin position="82"/>
        <end position="102"/>
    </location>
</feature>
<evidence type="ECO:0000313" key="2">
    <source>
        <dbReference type="EMBL" id="KAB7730099.1"/>
    </source>
</evidence>
<comment type="caution">
    <text evidence="2">The sequence shown here is derived from an EMBL/GenBank/DDBJ whole genome shotgun (WGS) entry which is preliminary data.</text>
</comment>
<evidence type="ECO:0000256" key="1">
    <source>
        <dbReference type="SAM" id="Phobius"/>
    </source>
</evidence>
<reference evidence="2 3" key="1">
    <citation type="submission" date="2019-10" db="EMBL/GenBank/DDBJ databases">
        <title>Rudanella paleaurantiibacter sp. nov., isolated from sludge.</title>
        <authorList>
            <person name="Xu S.Q."/>
        </authorList>
    </citation>
    <scope>NUCLEOTIDE SEQUENCE [LARGE SCALE GENOMIC DNA]</scope>
    <source>
        <strain evidence="2 3">HX-22-17</strain>
    </source>
</reference>
<dbReference type="EMBL" id="WELI01000005">
    <property type="protein sequence ID" value="KAB7730099.1"/>
    <property type="molecule type" value="Genomic_DNA"/>
</dbReference>
<feature type="transmembrane region" description="Helical" evidence="1">
    <location>
        <begin position="6"/>
        <end position="26"/>
    </location>
</feature>
<keyword evidence="1" id="KW-0472">Membrane</keyword>
<proteinExistence type="predicted"/>
<keyword evidence="1" id="KW-1133">Transmembrane helix</keyword>
<keyword evidence="1" id="KW-0812">Transmembrane</keyword>
<name>A0A7J5TY79_9BACT</name>
<sequence length="127" mass="14145">MGHRWFGTLVMGWVLGLCMTLCPMLWPGESTTATLHPFQSPTIACAPDSPDHQFRHFGAYFALHVGQPVCPVRGYAGTMEPLALLAPSGFVSFAIRLLYWAYAPRPEYGYQAAMRFIFEHQIAINAP</sequence>
<protein>
    <submittedName>
        <fullName evidence="2">Uncharacterized protein</fullName>
    </submittedName>
</protein>
<gene>
    <name evidence="2" type="ORF">F5984_13025</name>
</gene>
<dbReference type="AlphaFoldDB" id="A0A7J5TY79"/>
<organism evidence="2 3">
    <name type="scientific">Rudanella paleaurantiibacter</name>
    <dbReference type="NCBI Taxonomy" id="2614655"/>
    <lineage>
        <taxon>Bacteria</taxon>
        <taxon>Pseudomonadati</taxon>
        <taxon>Bacteroidota</taxon>
        <taxon>Cytophagia</taxon>
        <taxon>Cytophagales</taxon>
        <taxon>Cytophagaceae</taxon>
        <taxon>Rudanella</taxon>
    </lineage>
</organism>
<accession>A0A7J5TY79</accession>